<evidence type="ECO:0000313" key="13">
    <source>
        <dbReference type="EMBL" id="SDG31314.1"/>
    </source>
</evidence>
<dbReference type="GO" id="GO:0050660">
    <property type="term" value="F:flavin adenine dinucleotide binding"/>
    <property type="evidence" value="ECO:0007669"/>
    <property type="project" value="InterPro"/>
</dbReference>
<organism evidence="13 14">
    <name type="scientific">Facklamia miroungae</name>
    <dbReference type="NCBI Taxonomy" id="120956"/>
    <lineage>
        <taxon>Bacteria</taxon>
        <taxon>Bacillati</taxon>
        <taxon>Bacillota</taxon>
        <taxon>Bacilli</taxon>
        <taxon>Lactobacillales</taxon>
        <taxon>Aerococcaceae</taxon>
        <taxon>Facklamia</taxon>
    </lineage>
</organism>
<dbReference type="Pfam" id="PF00571">
    <property type="entry name" value="CBS"/>
    <property type="match status" value="2"/>
</dbReference>
<gene>
    <name evidence="13" type="ORF">SAMN05421791_10529</name>
</gene>
<dbReference type="InterPro" id="IPR000644">
    <property type="entry name" value="CBS_dom"/>
</dbReference>
<evidence type="ECO:0000256" key="8">
    <source>
        <dbReference type="PROSITE-ProRule" id="PRU00703"/>
    </source>
</evidence>
<evidence type="ECO:0000256" key="2">
    <source>
        <dbReference type="ARBA" id="ARBA00006337"/>
    </source>
</evidence>
<protein>
    <submittedName>
        <fullName evidence="13">Hemolysin, contains CBS domains</fullName>
    </submittedName>
</protein>
<dbReference type="Pfam" id="PF03471">
    <property type="entry name" value="CorC_HlyC"/>
    <property type="match status" value="1"/>
</dbReference>
<evidence type="ECO:0000256" key="4">
    <source>
        <dbReference type="ARBA" id="ARBA00022737"/>
    </source>
</evidence>
<name>A0A1G7T8F4_9LACT</name>
<comment type="subcellular location">
    <subcellularLocation>
        <location evidence="1">Membrane</location>
        <topology evidence="1">Multi-pass membrane protein</topology>
    </subcellularLocation>
</comment>
<accession>A0A1G7T8F4</accession>
<feature type="transmembrane region" description="Helical" evidence="10">
    <location>
        <begin position="91"/>
        <end position="111"/>
    </location>
</feature>
<evidence type="ECO:0000256" key="1">
    <source>
        <dbReference type="ARBA" id="ARBA00004141"/>
    </source>
</evidence>
<keyword evidence="7 9" id="KW-0472">Membrane</keyword>
<dbReference type="InterPro" id="IPR036318">
    <property type="entry name" value="FAD-bd_PCMH-like_sf"/>
</dbReference>
<evidence type="ECO:0000256" key="9">
    <source>
        <dbReference type="PROSITE-ProRule" id="PRU01193"/>
    </source>
</evidence>
<dbReference type="Gene3D" id="3.10.580.10">
    <property type="entry name" value="CBS-domain"/>
    <property type="match status" value="1"/>
</dbReference>
<dbReference type="EMBL" id="FNCK01000005">
    <property type="protein sequence ID" value="SDG31314.1"/>
    <property type="molecule type" value="Genomic_DNA"/>
</dbReference>
<feature type="domain" description="CBS" evidence="11">
    <location>
        <begin position="270"/>
        <end position="327"/>
    </location>
</feature>
<proteinExistence type="inferred from homology"/>
<keyword evidence="5 9" id="KW-1133">Transmembrane helix</keyword>
<evidence type="ECO:0000256" key="6">
    <source>
        <dbReference type="ARBA" id="ARBA00023122"/>
    </source>
</evidence>
<feature type="transmembrane region" description="Helical" evidence="10">
    <location>
        <begin position="123"/>
        <end position="145"/>
    </location>
</feature>
<dbReference type="GO" id="GO:0005886">
    <property type="term" value="C:plasma membrane"/>
    <property type="evidence" value="ECO:0007669"/>
    <property type="project" value="TreeGrafter"/>
</dbReference>
<feature type="transmembrane region" description="Helical" evidence="10">
    <location>
        <begin position="6"/>
        <end position="29"/>
    </location>
</feature>
<evidence type="ECO:0000256" key="3">
    <source>
        <dbReference type="ARBA" id="ARBA00022692"/>
    </source>
</evidence>
<dbReference type="SUPFAM" id="SSF56176">
    <property type="entry name" value="FAD-binding/transporter-associated domain-like"/>
    <property type="match status" value="1"/>
</dbReference>
<dbReference type="InterPro" id="IPR046342">
    <property type="entry name" value="CBS_dom_sf"/>
</dbReference>
<dbReference type="SMART" id="SM00116">
    <property type="entry name" value="CBS"/>
    <property type="match status" value="2"/>
</dbReference>
<evidence type="ECO:0000256" key="10">
    <source>
        <dbReference type="SAM" id="Phobius"/>
    </source>
</evidence>
<dbReference type="InterPro" id="IPR044751">
    <property type="entry name" value="Ion_transp-like_CBS"/>
</dbReference>
<dbReference type="Pfam" id="PF01595">
    <property type="entry name" value="CNNM"/>
    <property type="match status" value="1"/>
</dbReference>
<dbReference type="CDD" id="cd04590">
    <property type="entry name" value="CBS_pair_CorC_HlyC_assoc"/>
    <property type="match status" value="1"/>
</dbReference>
<evidence type="ECO:0000259" key="12">
    <source>
        <dbReference type="PROSITE" id="PS51846"/>
    </source>
</evidence>
<dbReference type="PANTHER" id="PTHR22777">
    <property type="entry name" value="HEMOLYSIN-RELATED"/>
    <property type="match status" value="1"/>
</dbReference>
<comment type="similarity">
    <text evidence="2">Belongs to the UPF0053 family.</text>
</comment>
<dbReference type="PROSITE" id="PS51846">
    <property type="entry name" value="CNNM"/>
    <property type="match status" value="1"/>
</dbReference>
<reference evidence="13 14" key="1">
    <citation type="submission" date="2016-10" db="EMBL/GenBank/DDBJ databases">
        <authorList>
            <person name="de Groot N.N."/>
        </authorList>
    </citation>
    <scope>NUCLEOTIDE SEQUENCE [LARGE SCALE GENOMIC DNA]</scope>
    <source>
        <strain evidence="13 14">ATCC BAA-466</strain>
    </source>
</reference>
<feature type="domain" description="CBS" evidence="11">
    <location>
        <begin position="207"/>
        <end position="267"/>
    </location>
</feature>
<feature type="domain" description="CNNM transmembrane" evidence="12">
    <location>
        <begin position="1"/>
        <end position="186"/>
    </location>
</feature>
<dbReference type="PANTHER" id="PTHR22777:SF17">
    <property type="entry name" value="UPF0053 PROTEIN SLL0260"/>
    <property type="match status" value="1"/>
</dbReference>
<evidence type="ECO:0000256" key="7">
    <source>
        <dbReference type="ARBA" id="ARBA00023136"/>
    </source>
</evidence>
<sequence>MESESITNIIILIFLLGGSAFFSASETAFTSLNSIRIKSKAQQGDPRASLVLKLKDNYDALISGILIGNNVINVGASTLATILFVRHFPQNGAFLSTMVMTIAVLIFGEITPKSIANQQSEKLARFSAPILNVVVIVFKPLIWLFNKWTIYVSKLFKNNEDSKISDEEILVLINEAEKTGNLSNYEHSLIRSAIKLDDLKVKSILVPRTDVISIDINDPIDKIKREVYCNNYSRIVVFDDSIDNTVGYIHEKDFSRLLLGISDEKEVSEIVSEVLYVYPSERVTRVLSKMQTEQIPFAIIRGEYGEFWGIITMEDILELLVGEIWDETDERVYEAIKNSDGSYDILGVANINEIIDFFNMNIEETYYSQTIGGFFLEQIGRLAEIGDTIQLGNYILKVTEIDDKRIIKLNLTTIKNKI</sequence>
<keyword evidence="4" id="KW-0677">Repeat</keyword>
<dbReference type="AlphaFoldDB" id="A0A1G7T8F4"/>
<dbReference type="Proteomes" id="UP000199708">
    <property type="component" value="Unassembled WGS sequence"/>
</dbReference>
<dbReference type="Gene3D" id="3.30.465.10">
    <property type="match status" value="1"/>
</dbReference>
<dbReference type="InterPro" id="IPR005170">
    <property type="entry name" value="Transptr-assoc_dom"/>
</dbReference>
<dbReference type="SUPFAM" id="SSF54631">
    <property type="entry name" value="CBS-domain pair"/>
    <property type="match status" value="1"/>
</dbReference>
<dbReference type="InterPro" id="IPR002550">
    <property type="entry name" value="CNNM"/>
</dbReference>
<dbReference type="InterPro" id="IPR016169">
    <property type="entry name" value="FAD-bd_PCMH_sub2"/>
</dbReference>
<dbReference type="PROSITE" id="PS51371">
    <property type="entry name" value="CBS"/>
    <property type="match status" value="2"/>
</dbReference>
<evidence type="ECO:0000313" key="14">
    <source>
        <dbReference type="Proteomes" id="UP000199708"/>
    </source>
</evidence>
<evidence type="ECO:0000256" key="5">
    <source>
        <dbReference type="ARBA" id="ARBA00022989"/>
    </source>
</evidence>
<keyword evidence="3 9" id="KW-0812">Transmembrane</keyword>
<evidence type="ECO:0000259" key="11">
    <source>
        <dbReference type="PROSITE" id="PS51371"/>
    </source>
</evidence>
<dbReference type="SMART" id="SM01091">
    <property type="entry name" value="CorC_HlyC"/>
    <property type="match status" value="1"/>
</dbReference>
<keyword evidence="6 8" id="KW-0129">CBS domain</keyword>
<feature type="transmembrane region" description="Helical" evidence="10">
    <location>
        <begin position="60"/>
        <end position="85"/>
    </location>
</feature>
<keyword evidence="14" id="KW-1185">Reference proteome</keyword>